<evidence type="ECO:0000256" key="6">
    <source>
        <dbReference type="ARBA" id="ARBA00022898"/>
    </source>
</evidence>
<comment type="subunit">
    <text evidence="3 8">Homodimer.</text>
</comment>
<dbReference type="Proteomes" id="UP000605846">
    <property type="component" value="Unassembled WGS sequence"/>
</dbReference>
<reference evidence="10" key="1">
    <citation type="submission" date="2020-01" db="EMBL/GenBank/DDBJ databases">
        <title>Genome Sequencing of Three Apophysomyces-Like Fungal Strains Confirms a Novel Fungal Genus in the Mucoromycota with divergent Burkholderia-like Endosymbiotic Bacteria.</title>
        <authorList>
            <person name="Stajich J.E."/>
            <person name="Macias A.M."/>
            <person name="Carter-House D."/>
            <person name="Lovett B."/>
            <person name="Kasson L.R."/>
            <person name="Berry K."/>
            <person name="Grigoriev I."/>
            <person name="Chang Y."/>
            <person name="Spatafora J."/>
            <person name="Kasson M.T."/>
        </authorList>
    </citation>
    <scope>NUCLEOTIDE SEQUENCE</scope>
    <source>
        <strain evidence="10">NRRL A-21654</strain>
    </source>
</reference>
<evidence type="ECO:0000313" key="10">
    <source>
        <dbReference type="EMBL" id="KAF7720946.1"/>
    </source>
</evidence>
<dbReference type="AlphaFoldDB" id="A0A8H7BNZ9"/>
<dbReference type="PROSITE" id="PS00105">
    <property type="entry name" value="AA_TRANSFER_CLASS_1"/>
    <property type="match status" value="1"/>
</dbReference>
<comment type="caution">
    <text evidence="10">The sequence shown here is derived from an EMBL/GenBank/DDBJ whole genome shotgun (WGS) entry which is preliminary data.</text>
</comment>
<dbReference type="PRINTS" id="PR00799">
    <property type="entry name" value="TRANSAMINASE"/>
</dbReference>
<evidence type="ECO:0000256" key="1">
    <source>
        <dbReference type="ARBA" id="ARBA00001933"/>
    </source>
</evidence>
<keyword evidence="5 8" id="KW-0808">Transferase</keyword>
<dbReference type="PANTHER" id="PTHR11879">
    <property type="entry name" value="ASPARTATE AMINOTRANSFERASE"/>
    <property type="match status" value="1"/>
</dbReference>
<accession>A0A8H7BNZ9</accession>
<evidence type="ECO:0000256" key="5">
    <source>
        <dbReference type="ARBA" id="ARBA00022679"/>
    </source>
</evidence>
<dbReference type="FunFam" id="3.90.1150.10:FF:000001">
    <property type="entry name" value="Aspartate aminotransferase"/>
    <property type="match status" value="1"/>
</dbReference>
<dbReference type="SUPFAM" id="SSF53383">
    <property type="entry name" value="PLP-dependent transferases"/>
    <property type="match status" value="1"/>
</dbReference>
<comment type="cofactor">
    <cofactor evidence="1">
        <name>pyridoxal 5'-phosphate</name>
        <dbReference type="ChEBI" id="CHEBI:597326"/>
    </cofactor>
</comment>
<dbReference type="CDD" id="cd00609">
    <property type="entry name" value="AAT_like"/>
    <property type="match status" value="1"/>
</dbReference>
<dbReference type="Gene3D" id="3.40.640.10">
    <property type="entry name" value="Type I PLP-dependent aspartate aminotransferase-like (Major domain)"/>
    <property type="match status" value="1"/>
</dbReference>
<comment type="miscellaneous">
    <text evidence="8">In eukaryotes there are cytoplasmic, mitochondrial and chloroplastic isozymes.</text>
</comment>
<keyword evidence="11" id="KW-1185">Reference proteome</keyword>
<dbReference type="EC" id="2.6.1.1" evidence="8"/>
<dbReference type="InterPro" id="IPR004838">
    <property type="entry name" value="NHTrfase_class1_PyrdxlP-BS"/>
</dbReference>
<dbReference type="GO" id="GO:0004069">
    <property type="term" value="F:L-aspartate:2-oxoglutarate aminotransferase activity"/>
    <property type="evidence" value="ECO:0007669"/>
    <property type="project" value="UniProtKB-EC"/>
</dbReference>
<dbReference type="InterPro" id="IPR015421">
    <property type="entry name" value="PyrdxlP-dep_Trfase_major"/>
</dbReference>
<evidence type="ECO:0000256" key="2">
    <source>
        <dbReference type="ARBA" id="ARBA00007441"/>
    </source>
</evidence>
<keyword evidence="4 8" id="KW-0032">Aminotransferase</keyword>
<proteinExistence type="inferred from homology"/>
<comment type="similarity">
    <text evidence="2">Belongs to the class-I pyridoxal-phosphate-dependent aminotransferase family.</text>
</comment>
<evidence type="ECO:0000256" key="8">
    <source>
        <dbReference type="RuleBase" id="RU000480"/>
    </source>
</evidence>
<dbReference type="InterPro" id="IPR015424">
    <property type="entry name" value="PyrdxlP-dep_Trfase"/>
</dbReference>
<dbReference type="EMBL" id="JABAYA010000331">
    <property type="protein sequence ID" value="KAF7720946.1"/>
    <property type="molecule type" value="Genomic_DNA"/>
</dbReference>
<dbReference type="PANTHER" id="PTHR11879:SF22">
    <property type="entry name" value="ASPARTATE AMINOTRANSFERASE, MITOCHONDRIAL"/>
    <property type="match status" value="1"/>
</dbReference>
<dbReference type="OrthoDB" id="6752799at2759"/>
<gene>
    <name evidence="10" type="primary">AAT1_2</name>
    <name evidence="10" type="ORF">EC973_005755</name>
</gene>
<feature type="domain" description="Aminotransferase class I/classII large" evidence="9">
    <location>
        <begin position="49"/>
        <end position="417"/>
    </location>
</feature>
<evidence type="ECO:0000256" key="7">
    <source>
        <dbReference type="ARBA" id="ARBA00049185"/>
    </source>
</evidence>
<evidence type="ECO:0000259" key="9">
    <source>
        <dbReference type="Pfam" id="PF00155"/>
    </source>
</evidence>
<dbReference type="NCBIfam" id="NF006719">
    <property type="entry name" value="PRK09257.1"/>
    <property type="match status" value="1"/>
</dbReference>
<sequence length="423" mass="46942">MLLAATRASVKPSVLASRAFVSTWRNVPQGPPDAILGITDAFKKDTSPKKMNLGVGAYRDDQGKPYVLSSVRKAEERLLASYLDKEYAGITGLPEFTKYAGRLAYGDDHPVIAENRLAITQSISGTGALRIGAAFLSGFYPHAKNVLIPNPTWGNHIPIMQHSGLKVDKYSYFDKSTNGLNINGMLEDIKNAPKNTIVLLHACAHNPTGVDPTVEQWDEIFQVIKERDHFVFFDMAYQGFASGDFDRDAYAVRKFAAAGQPLVLAQSFAKNMGLYGERVGAFSVVCDDEAEKARVESQIKILVRPMYSNPPIHGARLASIVLSDENLKKEWLGEVKMMADRIITMREQLRDHLEKGLGSKKNWEHITNQIGMFCYSGLTPEQVDTLRDDWHIYLTRDGRISMAGISSGNVKYLAEAIHSVTEN</sequence>
<dbReference type="Gene3D" id="3.90.1150.10">
    <property type="entry name" value="Aspartate Aminotransferase, domain 1"/>
    <property type="match status" value="1"/>
</dbReference>
<protein>
    <recommendedName>
        <fullName evidence="8">Aspartate aminotransferase</fullName>
        <ecNumber evidence="8">2.6.1.1</ecNumber>
    </recommendedName>
</protein>
<name>A0A8H7BNZ9_9FUNG</name>
<evidence type="ECO:0000313" key="11">
    <source>
        <dbReference type="Proteomes" id="UP000605846"/>
    </source>
</evidence>
<keyword evidence="6" id="KW-0663">Pyridoxal phosphate</keyword>
<dbReference type="InterPro" id="IPR015422">
    <property type="entry name" value="PyrdxlP-dep_Trfase_small"/>
</dbReference>
<organism evidence="10 11">
    <name type="scientific">Apophysomyces ossiformis</name>
    <dbReference type="NCBI Taxonomy" id="679940"/>
    <lineage>
        <taxon>Eukaryota</taxon>
        <taxon>Fungi</taxon>
        <taxon>Fungi incertae sedis</taxon>
        <taxon>Mucoromycota</taxon>
        <taxon>Mucoromycotina</taxon>
        <taxon>Mucoromycetes</taxon>
        <taxon>Mucorales</taxon>
        <taxon>Mucorineae</taxon>
        <taxon>Mucoraceae</taxon>
        <taxon>Apophysomyces</taxon>
    </lineage>
</organism>
<dbReference type="GO" id="GO:0030170">
    <property type="term" value="F:pyridoxal phosphate binding"/>
    <property type="evidence" value="ECO:0007669"/>
    <property type="project" value="InterPro"/>
</dbReference>
<dbReference type="Pfam" id="PF00155">
    <property type="entry name" value="Aminotran_1_2"/>
    <property type="match status" value="1"/>
</dbReference>
<dbReference type="InterPro" id="IPR000796">
    <property type="entry name" value="Asp_trans"/>
</dbReference>
<evidence type="ECO:0000256" key="3">
    <source>
        <dbReference type="ARBA" id="ARBA00011738"/>
    </source>
</evidence>
<dbReference type="FunFam" id="3.40.640.10:FF:000026">
    <property type="entry name" value="Aspartate aminotransferase"/>
    <property type="match status" value="1"/>
</dbReference>
<dbReference type="InterPro" id="IPR004839">
    <property type="entry name" value="Aminotransferase_I/II_large"/>
</dbReference>
<evidence type="ECO:0000256" key="4">
    <source>
        <dbReference type="ARBA" id="ARBA00022576"/>
    </source>
</evidence>
<dbReference type="GO" id="GO:0005739">
    <property type="term" value="C:mitochondrion"/>
    <property type="evidence" value="ECO:0007669"/>
    <property type="project" value="TreeGrafter"/>
</dbReference>
<comment type="catalytic activity">
    <reaction evidence="7 8">
        <text>L-aspartate + 2-oxoglutarate = oxaloacetate + L-glutamate</text>
        <dbReference type="Rhea" id="RHEA:21824"/>
        <dbReference type="ChEBI" id="CHEBI:16452"/>
        <dbReference type="ChEBI" id="CHEBI:16810"/>
        <dbReference type="ChEBI" id="CHEBI:29985"/>
        <dbReference type="ChEBI" id="CHEBI:29991"/>
        <dbReference type="EC" id="2.6.1.1"/>
    </reaction>
</comment>
<dbReference type="GO" id="GO:0006533">
    <property type="term" value="P:L-aspartate catabolic process"/>
    <property type="evidence" value="ECO:0007669"/>
    <property type="project" value="TreeGrafter"/>
</dbReference>